<evidence type="ECO:0000313" key="3">
    <source>
        <dbReference type="Proteomes" id="UP000479190"/>
    </source>
</evidence>
<organism evidence="2 3">
    <name type="scientific">Trichogramma brassicae</name>
    <dbReference type="NCBI Taxonomy" id="86971"/>
    <lineage>
        <taxon>Eukaryota</taxon>
        <taxon>Metazoa</taxon>
        <taxon>Ecdysozoa</taxon>
        <taxon>Arthropoda</taxon>
        <taxon>Hexapoda</taxon>
        <taxon>Insecta</taxon>
        <taxon>Pterygota</taxon>
        <taxon>Neoptera</taxon>
        <taxon>Endopterygota</taxon>
        <taxon>Hymenoptera</taxon>
        <taxon>Apocrita</taxon>
        <taxon>Proctotrupomorpha</taxon>
        <taxon>Chalcidoidea</taxon>
        <taxon>Trichogrammatidae</taxon>
        <taxon>Trichogramma</taxon>
    </lineage>
</organism>
<gene>
    <name evidence="2" type="ORF">TBRA_LOCUS6296</name>
</gene>
<keyword evidence="3" id="KW-1185">Reference proteome</keyword>
<accession>A0A6H5IBH5</accession>
<evidence type="ECO:0000256" key="1">
    <source>
        <dbReference type="SAM" id="Coils"/>
    </source>
</evidence>
<protein>
    <submittedName>
        <fullName evidence="2">Uncharacterized protein</fullName>
    </submittedName>
</protein>
<evidence type="ECO:0000313" key="2">
    <source>
        <dbReference type="EMBL" id="CAB0034398.1"/>
    </source>
</evidence>
<sequence>MALTHHCAQFIARRSVTACLLEAVMKTVTDSRRRVRENTNKQMQRMEQRIQELQEDIQAKFAAQTRDVTETISTITPEIKELKACAGTSYAGVAGGGGWRVATGKRSVTLPMPRPATSSEHSYAEIFVVPDDEKDAELKEPLEVKRRLQESIKP</sequence>
<name>A0A6H5IBH5_9HYME</name>
<dbReference type="Proteomes" id="UP000479190">
    <property type="component" value="Unassembled WGS sequence"/>
</dbReference>
<feature type="coiled-coil region" evidence="1">
    <location>
        <begin position="36"/>
        <end position="63"/>
    </location>
</feature>
<reference evidence="2 3" key="1">
    <citation type="submission" date="2020-02" db="EMBL/GenBank/DDBJ databases">
        <authorList>
            <person name="Ferguson B K."/>
        </authorList>
    </citation>
    <scope>NUCLEOTIDE SEQUENCE [LARGE SCALE GENOMIC DNA]</scope>
</reference>
<keyword evidence="1" id="KW-0175">Coiled coil</keyword>
<dbReference type="AlphaFoldDB" id="A0A6H5IBH5"/>
<dbReference type="EMBL" id="CADCXV010000740">
    <property type="protein sequence ID" value="CAB0034398.1"/>
    <property type="molecule type" value="Genomic_DNA"/>
</dbReference>
<proteinExistence type="predicted"/>